<dbReference type="STRING" id="34690.A0A182TH37"/>
<feature type="region of interest" description="Disordered" evidence="1">
    <location>
        <begin position="51"/>
        <end position="71"/>
    </location>
</feature>
<evidence type="ECO:0000256" key="1">
    <source>
        <dbReference type="SAM" id="MobiDB-lite"/>
    </source>
</evidence>
<feature type="signal peptide" evidence="2">
    <location>
        <begin position="1"/>
        <end position="23"/>
    </location>
</feature>
<dbReference type="AlphaFoldDB" id="A0A182TH37"/>
<feature type="compositionally biased region" description="Low complexity" evidence="1">
    <location>
        <begin position="198"/>
        <end position="215"/>
    </location>
</feature>
<sequence length="262" mass="27397">MMENKIVFLLFLGALLGASRAEALPDESFLITSVNKQNLLKALLQQESTSSNIGLRGSGQKDEDGYHYDRPQDPLCLLSDGPHCQQTKPDNGYLPPCAPGSQGPNCQPTAPICPQGGNPPHCCTNGGNGPNCVLPEVPPIPPIIVHPGHTGAPIVQVQTFVYGACTNGGSGPYCCTNGANTPDCVLTTTNEATVATANETTTSTANHNETSSTANDETSAATDHYKASTATNDETSATANHDSPKTSTYYDSSEASTYYNSS</sequence>
<evidence type="ECO:0000313" key="3">
    <source>
        <dbReference type="EnsemblMetazoa" id="AMEC002204-PA"/>
    </source>
</evidence>
<accession>A0A182TH37</accession>
<evidence type="ECO:0000313" key="4">
    <source>
        <dbReference type="Proteomes" id="UP000075902"/>
    </source>
</evidence>
<keyword evidence="4" id="KW-1185">Reference proteome</keyword>
<reference evidence="4" key="1">
    <citation type="submission" date="2014-01" db="EMBL/GenBank/DDBJ databases">
        <title>The Genome Sequence of Anopheles melas CM1001059_A (V2).</title>
        <authorList>
            <consortium name="The Broad Institute Genomics Platform"/>
            <person name="Neafsey D.E."/>
            <person name="Besansky N."/>
            <person name="Howell P."/>
            <person name="Walton C."/>
            <person name="Young S.K."/>
            <person name="Zeng Q."/>
            <person name="Gargeya S."/>
            <person name="Fitzgerald M."/>
            <person name="Haas B."/>
            <person name="Abouelleil A."/>
            <person name="Allen A.W."/>
            <person name="Alvarado L."/>
            <person name="Arachchi H.M."/>
            <person name="Berlin A.M."/>
            <person name="Chapman S.B."/>
            <person name="Gainer-Dewar J."/>
            <person name="Goldberg J."/>
            <person name="Griggs A."/>
            <person name="Gujja S."/>
            <person name="Hansen M."/>
            <person name="Howarth C."/>
            <person name="Imamovic A."/>
            <person name="Ireland A."/>
            <person name="Larimer J."/>
            <person name="McCowan C."/>
            <person name="Murphy C."/>
            <person name="Pearson M."/>
            <person name="Poon T.W."/>
            <person name="Priest M."/>
            <person name="Roberts A."/>
            <person name="Saif S."/>
            <person name="Shea T."/>
            <person name="Sisk P."/>
            <person name="Sykes S."/>
            <person name="Wortman J."/>
            <person name="Nusbaum C."/>
            <person name="Birren B."/>
        </authorList>
    </citation>
    <scope>NUCLEOTIDE SEQUENCE [LARGE SCALE GENOMIC DNA]</scope>
    <source>
        <strain evidence="4">CM1001059</strain>
    </source>
</reference>
<protein>
    <submittedName>
        <fullName evidence="3">Uncharacterized protein</fullName>
    </submittedName>
</protein>
<dbReference type="Proteomes" id="UP000075902">
    <property type="component" value="Unassembled WGS sequence"/>
</dbReference>
<feature type="region of interest" description="Disordered" evidence="1">
    <location>
        <begin position="198"/>
        <end position="262"/>
    </location>
</feature>
<keyword evidence="2" id="KW-0732">Signal</keyword>
<feature type="compositionally biased region" description="Polar residues" evidence="1">
    <location>
        <begin position="228"/>
        <end position="262"/>
    </location>
</feature>
<feature type="chain" id="PRO_5008136829" evidence="2">
    <location>
        <begin position="24"/>
        <end position="262"/>
    </location>
</feature>
<organism evidence="3 4">
    <name type="scientific">Anopheles melas</name>
    <dbReference type="NCBI Taxonomy" id="34690"/>
    <lineage>
        <taxon>Eukaryota</taxon>
        <taxon>Metazoa</taxon>
        <taxon>Ecdysozoa</taxon>
        <taxon>Arthropoda</taxon>
        <taxon>Hexapoda</taxon>
        <taxon>Insecta</taxon>
        <taxon>Pterygota</taxon>
        <taxon>Neoptera</taxon>
        <taxon>Endopterygota</taxon>
        <taxon>Diptera</taxon>
        <taxon>Nematocera</taxon>
        <taxon>Culicoidea</taxon>
        <taxon>Culicidae</taxon>
        <taxon>Anophelinae</taxon>
        <taxon>Anopheles</taxon>
    </lineage>
</organism>
<evidence type="ECO:0000256" key="2">
    <source>
        <dbReference type="SAM" id="SignalP"/>
    </source>
</evidence>
<dbReference type="EnsemblMetazoa" id="AMEC002204-RA">
    <property type="protein sequence ID" value="AMEC002204-PA"/>
    <property type="gene ID" value="AMEC002204"/>
</dbReference>
<name>A0A182TH37_9DIPT</name>
<dbReference type="VEuPathDB" id="VectorBase:AMEC002204"/>
<reference evidence="3" key="2">
    <citation type="submission" date="2020-05" db="UniProtKB">
        <authorList>
            <consortium name="EnsemblMetazoa"/>
        </authorList>
    </citation>
    <scope>IDENTIFICATION</scope>
    <source>
        <strain evidence="3">CM1001059</strain>
    </source>
</reference>
<feature type="compositionally biased region" description="Basic and acidic residues" evidence="1">
    <location>
        <begin position="59"/>
        <end position="71"/>
    </location>
</feature>
<proteinExistence type="predicted"/>